<name>A0A1G5GIQ3_9BACL</name>
<protein>
    <recommendedName>
        <fullName evidence="5">non-reducing end alpha-L-arabinofuranosidase</fullName>
        <ecNumber evidence="5">3.2.1.55</ecNumber>
    </recommendedName>
</protein>
<dbReference type="AlphaFoldDB" id="A0A1G5GIQ3"/>
<comment type="pathway">
    <text evidence="2">Glycan metabolism.</text>
</comment>
<dbReference type="InterPro" id="IPR017853">
    <property type="entry name" value="GH"/>
</dbReference>
<dbReference type="Proteomes" id="UP000198538">
    <property type="component" value="Unassembled WGS sequence"/>
</dbReference>
<gene>
    <name evidence="10" type="ORF">SAMN05720606_105293</name>
</gene>
<evidence type="ECO:0000256" key="1">
    <source>
        <dbReference type="ARBA" id="ARBA00001462"/>
    </source>
</evidence>
<evidence type="ECO:0000313" key="11">
    <source>
        <dbReference type="Proteomes" id="UP000198538"/>
    </source>
</evidence>
<dbReference type="GO" id="GO:0046373">
    <property type="term" value="P:L-arabinose metabolic process"/>
    <property type="evidence" value="ECO:0007669"/>
    <property type="project" value="InterPro"/>
</dbReference>
<dbReference type="STRING" id="582692.SAMN05720606_105293"/>
<dbReference type="EMBL" id="FMVM01000005">
    <property type="protein sequence ID" value="SCY51456.1"/>
    <property type="molecule type" value="Genomic_DNA"/>
</dbReference>
<evidence type="ECO:0000256" key="3">
    <source>
        <dbReference type="ARBA" id="ARBA00007186"/>
    </source>
</evidence>
<accession>A0A1G5GIQ3</accession>
<evidence type="ECO:0000256" key="4">
    <source>
        <dbReference type="ARBA" id="ARBA00011165"/>
    </source>
</evidence>
<dbReference type="RefSeq" id="WP_090918419.1">
    <property type="nucleotide sequence ID" value="NZ_FMVM01000005.1"/>
</dbReference>
<dbReference type="SMART" id="SM00813">
    <property type="entry name" value="Alpha-L-AF_C"/>
    <property type="match status" value="1"/>
</dbReference>
<keyword evidence="8" id="KW-0326">Glycosidase</keyword>
<dbReference type="InterPro" id="IPR055235">
    <property type="entry name" value="ASD1_cat"/>
</dbReference>
<dbReference type="GO" id="GO:0000272">
    <property type="term" value="P:polysaccharide catabolic process"/>
    <property type="evidence" value="ECO:0007669"/>
    <property type="project" value="TreeGrafter"/>
</dbReference>
<dbReference type="Pfam" id="PF22848">
    <property type="entry name" value="ASD1_dom"/>
    <property type="match status" value="1"/>
</dbReference>
<reference evidence="11" key="1">
    <citation type="submission" date="2016-10" db="EMBL/GenBank/DDBJ databases">
        <authorList>
            <person name="Varghese N."/>
            <person name="Submissions S."/>
        </authorList>
    </citation>
    <scope>NUCLEOTIDE SEQUENCE [LARGE SCALE GENOMIC DNA]</scope>
    <source>
        <strain evidence="11">BL9</strain>
    </source>
</reference>
<feature type="domain" description="Alpha-L-arabinofuranosidase C-terminal" evidence="9">
    <location>
        <begin position="291"/>
        <end position="492"/>
    </location>
</feature>
<proteinExistence type="inferred from homology"/>
<dbReference type="Gene3D" id="2.60.40.1180">
    <property type="entry name" value="Golgi alpha-mannosidase II"/>
    <property type="match status" value="1"/>
</dbReference>
<evidence type="ECO:0000313" key="10">
    <source>
        <dbReference type="EMBL" id="SCY51456.1"/>
    </source>
</evidence>
<comment type="similarity">
    <text evidence="3">Belongs to the glycosyl hydrolase 51 family.</text>
</comment>
<comment type="catalytic activity">
    <reaction evidence="1">
        <text>Hydrolysis of terminal non-reducing alpha-L-arabinofuranoside residues in alpha-L-arabinosides.</text>
        <dbReference type="EC" id="3.2.1.55"/>
    </reaction>
</comment>
<dbReference type="EC" id="3.2.1.55" evidence="5"/>
<dbReference type="GO" id="GO:0046556">
    <property type="term" value="F:alpha-L-arabinofuranosidase activity"/>
    <property type="evidence" value="ECO:0007669"/>
    <property type="project" value="UniProtKB-EC"/>
</dbReference>
<dbReference type="Gene3D" id="3.20.20.80">
    <property type="entry name" value="Glycosidases"/>
    <property type="match status" value="1"/>
</dbReference>
<comment type="subunit">
    <text evidence="4">Homohexamer; trimer of dimers.</text>
</comment>
<keyword evidence="6" id="KW-0378">Hydrolase</keyword>
<keyword evidence="11" id="KW-1185">Reference proteome</keyword>
<evidence type="ECO:0000259" key="9">
    <source>
        <dbReference type="SMART" id="SM00813"/>
    </source>
</evidence>
<dbReference type="InterPro" id="IPR013780">
    <property type="entry name" value="Glyco_hydro_b"/>
</dbReference>
<keyword evidence="7" id="KW-0119">Carbohydrate metabolism</keyword>
<evidence type="ECO:0000256" key="6">
    <source>
        <dbReference type="ARBA" id="ARBA00022801"/>
    </source>
</evidence>
<dbReference type="SUPFAM" id="SSF51011">
    <property type="entry name" value="Glycosyl hydrolase domain"/>
    <property type="match status" value="1"/>
</dbReference>
<evidence type="ECO:0000256" key="7">
    <source>
        <dbReference type="ARBA" id="ARBA00023277"/>
    </source>
</evidence>
<dbReference type="PANTHER" id="PTHR43576:SF3">
    <property type="entry name" value="ALPHA-L-ARABINOFURANOSIDASE C"/>
    <property type="match status" value="1"/>
</dbReference>
<organism evidence="10 11">
    <name type="scientific">Paenibacillus polysaccharolyticus</name>
    <dbReference type="NCBI Taxonomy" id="582692"/>
    <lineage>
        <taxon>Bacteria</taxon>
        <taxon>Bacillati</taxon>
        <taxon>Bacillota</taxon>
        <taxon>Bacilli</taxon>
        <taxon>Bacillales</taxon>
        <taxon>Paenibacillaceae</taxon>
        <taxon>Paenibacillus</taxon>
    </lineage>
</organism>
<dbReference type="SUPFAM" id="SSF51445">
    <property type="entry name" value="(Trans)glycosidases"/>
    <property type="match status" value="1"/>
</dbReference>
<evidence type="ECO:0000256" key="2">
    <source>
        <dbReference type="ARBA" id="ARBA00004881"/>
    </source>
</evidence>
<dbReference type="PANTHER" id="PTHR43576">
    <property type="entry name" value="ALPHA-L-ARABINOFURANOSIDASE C-RELATED"/>
    <property type="match status" value="1"/>
</dbReference>
<evidence type="ECO:0000256" key="8">
    <source>
        <dbReference type="ARBA" id="ARBA00023295"/>
    </source>
</evidence>
<evidence type="ECO:0000256" key="5">
    <source>
        <dbReference type="ARBA" id="ARBA00012670"/>
    </source>
</evidence>
<sequence length="501" mass="56544">MEKAKMTVDKDFTIGEVDKRLYGSFIEHLGRAVYGGIYEPGHASANEQGFRADVLEMVKELHVPIVRYPGGNFVSGYNWEDSVGPVSERKRRLDLAWRTIETNEFGFNEFVDWAKQANSEVMMAVNLGTRGADAARNIVEYSNHPEGSYYSDLRIQHGYKQPHGIKTWCLGNEMDGPWQIGHKTAEEYGRTAVEAAKVMKWTDPTIELVACGSSNLGMPSFPDWEATVLDHTYDHVEYLSLHQYYGNPEDDTPTFLARSLEMDRFIDTVKATCDYIKAKKRSKKTMYLSFDEWNVWYHSHENDSKMDAWQIAPPQLEDIYNHEDALLVGCMLISMLKHADRVKMACLAQLVNVIAPIMTETGGASWRQTIFYPFMHASVYGRGTALVPLIQSPKYDTKEITDVPYLEGIAVHNEEQGEVTVFAVNRHLQESLPLEVDLRSFGKCTLIEHIVLEADDLKAVNTAAQPNNVVPHNRGGAVVSDTLITASLAKASWNVIRLKVQ</sequence>
<dbReference type="InterPro" id="IPR010720">
    <property type="entry name" value="Alpha-L-AF_C"/>
</dbReference>
<dbReference type="Pfam" id="PF06964">
    <property type="entry name" value="Alpha-L-AF_C"/>
    <property type="match status" value="1"/>
</dbReference>